<dbReference type="GO" id="GO:0000156">
    <property type="term" value="F:phosphorelay response regulator activity"/>
    <property type="evidence" value="ECO:0007669"/>
    <property type="project" value="TreeGrafter"/>
</dbReference>
<dbReference type="RefSeq" id="WP_012863102.1">
    <property type="nucleotide sequence ID" value="NC_013517.1"/>
</dbReference>
<proteinExistence type="predicted"/>
<reference evidence="10 11" key="2">
    <citation type="journal article" date="2010" name="Stand. Genomic Sci.">
        <title>Complete genome sequence of Sebaldella termitidis type strain (NCTC 11300).</title>
        <authorList>
            <person name="Harmon-Smith M."/>
            <person name="Celia L."/>
            <person name="Chertkov O."/>
            <person name="Lapidus A."/>
            <person name="Copeland A."/>
            <person name="Glavina Del Rio T."/>
            <person name="Nolan M."/>
            <person name="Lucas S."/>
            <person name="Tice H."/>
            <person name="Cheng J.F."/>
            <person name="Han C."/>
            <person name="Detter J.C."/>
            <person name="Bruce D."/>
            <person name="Goodwin L."/>
            <person name="Pitluck S."/>
            <person name="Pati A."/>
            <person name="Liolios K."/>
            <person name="Ivanova N."/>
            <person name="Mavromatis K."/>
            <person name="Mikhailova N."/>
            <person name="Chen A."/>
            <person name="Palaniappan K."/>
            <person name="Land M."/>
            <person name="Hauser L."/>
            <person name="Chang Y.J."/>
            <person name="Jeffries C.D."/>
            <person name="Brettin T."/>
            <person name="Goker M."/>
            <person name="Beck B."/>
            <person name="Bristow J."/>
            <person name="Eisen J.A."/>
            <person name="Markowitz V."/>
            <person name="Hugenholtz P."/>
            <person name="Kyrpides N.C."/>
            <person name="Klenk H.P."/>
            <person name="Chen F."/>
        </authorList>
    </citation>
    <scope>NUCLEOTIDE SEQUENCE [LARGE SCALE GENOMIC DNA]</scope>
    <source>
        <strain evidence="11">ATCC 33386 / NCTC 11300</strain>
    </source>
</reference>
<accession>D1ARN4</accession>
<evidence type="ECO:0000256" key="3">
    <source>
        <dbReference type="ARBA" id="ARBA00023015"/>
    </source>
</evidence>
<dbReference type="Proteomes" id="UP000000845">
    <property type="component" value="Chromosome"/>
</dbReference>
<dbReference type="InterPro" id="IPR011006">
    <property type="entry name" value="CheY-like_superfamily"/>
</dbReference>
<feature type="domain" description="Response regulatory" evidence="8">
    <location>
        <begin position="3"/>
        <end position="117"/>
    </location>
</feature>
<sequence>MPKILIVEDDEKLAKILKIQLEHKGFQVENAYTGLEAVEKAENSKDIDLILLDLGLPDIEGNRICKTISSAVHVPIIVVSARSHIEDKVELLTIGAVDYVTKPYDILELEARIKIHLKKDSSDILKYADLEMDTVNFTFTKAGTLIPLSKTEFDMMKLFLENQNIVLKRERIIDEIWGWNASSNLLDVTMKNLRQKLGKDYIITVRGIGYSLKREQQ</sequence>
<dbReference type="InterPro" id="IPR039420">
    <property type="entry name" value="WalR-like"/>
</dbReference>
<keyword evidence="11" id="KW-1185">Reference proteome</keyword>
<dbReference type="PROSITE" id="PS50110">
    <property type="entry name" value="RESPONSE_REGULATORY"/>
    <property type="match status" value="1"/>
</dbReference>
<evidence type="ECO:0000313" key="11">
    <source>
        <dbReference type="Proteomes" id="UP000000845"/>
    </source>
</evidence>
<dbReference type="GO" id="GO:0006355">
    <property type="term" value="P:regulation of DNA-templated transcription"/>
    <property type="evidence" value="ECO:0007669"/>
    <property type="project" value="InterPro"/>
</dbReference>
<evidence type="ECO:0000259" key="8">
    <source>
        <dbReference type="PROSITE" id="PS50110"/>
    </source>
</evidence>
<evidence type="ECO:0000256" key="6">
    <source>
        <dbReference type="PROSITE-ProRule" id="PRU00169"/>
    </source>
</evidence>
<evidence type="ECO:0000256" key="4">
    <source>
        <dbReference type="ARBA" id="ARBA00023125"/>
    </source>
</evidence>
<protein>
    <submittedName>
        <fullName evidence="10">Two component transcriptional regulator, winged helix family</fullName>
    </submittedName>
</protein>
<dbReference type="GO" id="GO:0005829">
    <property type="term" value="C:cytosol"/>
    <property type="evidence" value="ECO:0007669"/>
    <property type="project" value="TreeGrafter"/>
</dbReference>
<dbReference type="AlphaFoldDB" id="D1ARN4"/>
<name>D1ARN4_SEBTE</name>
<dbReference type="SMART" id="SM00862">
    <property type="entry name" value="Trans_reg_C"/>
    <property type="match status" value="1"/>
</dbReference>
<dbReference type="PANTHER" id="PTHR48111">
    <property type="entry name" value="REGULATOR OF RPOS"/>
    <property type="match status" value="1"/>
</dbReference>
<dbReference type="InterPro" id="IPR001789">
    <property type="entry name" value="Sig_transdc_resp-reg_receiver"/>
</dbReference>
<dbReference type="SMART" id="SM00448">
    <property type="entry name" value="REC"/>
    <property type="match status" value="1"/>
</dbReference>
<dbReference type="InterPro" id="IPR036388">
    <property type="entry name" value="WH-like_DNA-bd_sf"/>
</dbReference>
<dbReference type="GO" id="GO:0000976">
    <property type="term" value="F:transcription cis-regulatory region binding"/>
    <property type="evidence" value="ECO:0007669"/>
    <property type="project" value="TreeGrafter"/>
</dbReference>
<dbReference type="Gene3D" id="3.40.50.2300">
    <property type="match status" value="1"/>
</dbReference>
<evidence type="ECO:0000313" key="10">
    <source>
        <dbReference type="EMBL" id="ACZ10520.1"/>
    </source>
</evidence>
<dbReference type="SUPFAM" id="SSF52172">
    <property type="entry name" value="CheY-like"/>
    <property type="match status" value="1"/>
</dbReference>
<dbReference type="Gene3D" id="1.10.10.10">
    <property type="entry name" value="Winged helix-like DNA-binding domain superfamily/Winged helix DNA-binding domain"/>
    <property type="match status" value="1"/>
</dbReference>
<reference evidence="11" key="1">
    <citation type="submission" date="2009-09" db="EMBL/GenBank/DDBJ databases">
        <title>The complete chromosome of Sebaldella termitidis ATCC 33386.</title>
        <authorList>
            <consortium name="US DOE Joint Genome Institute (JGI-PGF)"/>
            <person name="Lucas S."/>
            <person name="Copeland A."/>
            <person name="Lapidus A."/>
            <person name="Glavina del Rio T."/>
            <person name="Dalin E."/>
            <person name="Tice H."/>
            <person name="Bruce D."/>
            <person name="Goodwin L."/>
            <person name="Pitluck S."/>
            <person name="Kyrpides N."/>
            <person name="Mavromatis K."/>
            <person name="Ivanova N."/>
            <person name="Mikhailova N."/>
            <person name="Sims D."/>
            <person name="Meincke L."/>
            <person name="Brettin T."/>
            <person name="Detter J.C."/>
            <person name="Han C."/>
            <person name="Larimer F."/>
            <person name="Land M."/>
            <person name="Hauser L."/>
            <person name="Markowitz V."/>
            <person name="Cheng J.F."/>
            <person name="Hugenholtz P."/>
            <person name="Woyke T."/>
            <person name="Wu D."/>
            <person name="Eisen J.A."/>
        </authorList>
    </citation>
    <scope>NUCLEOTIDE SEQUENCE [LARGE SCALE GENOMIC DNA]</scope>
    <source>
        <strain evidence="11">ATCC 33386 / NCTC 11300</strain>
    </source>
</reference>
<dbReference type="eggNOG" id="COG0745">
    <property type="taxonomic scope" value="Bacteria"/>
</dbReference>
<dbReference type="EMBL" id="CP001739">
    <property type="protein sequence ID" value="ACZ10520.1"/>
    <property type="molecule type" value="Genomic_DNA"/>
</dbReference>
<gene>
    <name evidence="10" type="ordered locus">Sterm_3686</name>
</gene>
<feature type="DNA-binding region" description="OmpR/PhoB-type" evidence="7">
    <location>
        <begin position="122"/>
        <end position="214"/>
    </location>
</feature>
<feature type="domain" description="OmpR/PhoB-type" evidence="9">
    <location>
        <begin position="122"/>
        <end position="214"/>
    </location>
</feature>
<keyword evidence="1 6" id="KW-0597">Phosphoprotein</keyword>
<dbReference type="KEGG" id="str:Sterm_3686"/>
<dbReference type="CDD" id="cd00383">
    <property type="entry name" value="trans_reg_C"/>
    <property type="match status" value="1"/>
</dbReference>
<dbReference type="HOGENOM" id="CLU_000445_30_3_0"/>
<keyword evidence="2" id="KW-0902">Two-component regulatory system</keyword>
<evidence type="ECO:0000256" key="5">
    <source>
        <dbReference type="ARBA" id="ARBA00023163"/>
    </source>
</evidence>
<dbReference type="Pfam" id="PF00072">
    <property type="entry name" value="Response_reg"/>
    <property type="match status" value="1"/>
</dbReference>
<keyword evidence="5" id="KW-0804">Transcription</keyword>
<feature type="modified residue" description="4-aspartylphosphate" evidence="6">
    <location>
        <position position="53"/>
    </location>
</feature>
<evidence type="ECO:0000256" key="2">
    <source>
        <dbReference type="ARBA" id="ARBA00023012"/>
    </source>
</evidence>
<dbReference type="PROSITE" id="PS51755">
    <property type="entry name" value="OMPR_PHOB"/>
    <property type="match status" value="1"/>
</dbReference>
<evidence type="ECO:0000256" key="1">
    <source>
        <dbReference type="ARBA" id="ARBA00022553"/>
    </source>
</evidence>
<keyword evidence="4 7" id="KW-0238">DNA-binding</keyword>
<dbReference type="InterPro" id="IPR001867">
    <property type="entry name" value="OmpR/PhoB-type_DNA-bd"/>
</dbReference>
<dbReference type="PANTHER" id="PTHR48111:SF22">
    <property type="entry name" value="REGULATOR OF RPOS"/>
    <property type="match status" value="1"/>
</dbReference>
<dbReference type="GO" id="GO:0032993">
    <property type="term" value="C:protein-DNA complex"/>
    <property type="evidence" value="ECO:0007669"/>
    <property type="project" value="TreeGrafter"/>
</dbReference>
<organism evidence="10 11">
    <name type="scientific">Sebaldella termitidis (strain ATCC 33386 / NCTC 11300)</name>
    <dbReference type="NCBI Taxonomy" id="526218"/>
    <lineage>
        <taxon>Bacteria</taxon>
        <taxon>Fusobacteriati</taxon>
        <taxon>Fusobacteriota</taxon>
        <taxon>Fusobacteriia</taxon>
        <taxon>Fusobacteriales</taxon>
        <taxon>Leptotrichiaceae</taxon>
        <taxon>Sebaldella</taxon>
    </lineage>
</organism>
<evidence type="ECO:0000259" key="9">
    <source>
        <dbReference type="PROSITE" id="PS51755"/>
    </source>
</evidence>
<dbReference type="Pfam" id="PF00486">
    <property type="entry name" value="Trans_reg_C"/>
    <property type="match status" value="1"/>
</dbReference>
<dbReference type="STRING" id="526218.Sterm_3686"/>
<evidence type="ECO:0000256" key="7">
    <source>
        <dbReference type="PROSITE-ProRule" id="PRU01091"/>
    </source>
</evidence>
<dbReference type="Gene3D" id="6.10.250.690">
    <property type="match status" value="1"/>
</dbReference>
<keyword evidence="3" id="KW-0805">Transcription regulation</keyword>